<dbReference type="EMBL" id="NQVE01000200">
    <property type="protein sequence ID" value="RAL39272.1"/>
    <property type="molecule type" value="Genomic_DNA"/>
</dbReference>
<evidence type="ECO:0000313" key="1">
    <source>
        <dbReference type="EMBL" id="RAL39272.1"/>
    </source>
</evidence>
<accession>A0A328D0J7</accession>
<gene>
    <name evidence="1" type="ORF">DM860_002805</name>
</gene>
<dbReference type="AlphaFoldDB" id="A0A328D0J7"/>
<dbReference type="Proteomes" id="UP000249390">
    <property type="component" value="Unassembled WGS sequence"/>
</dbReference>
<name>A0A328D0J7_9ASTE</name>
<evidence type="ECO:0000313" key="2">
    <source>
        <dbReference type="Proteomes" id="UP000249390"/>
    </source>
</evidence>
<sequence length="147" mass="16480">MGAVMAAGIWAIWKARNQACWELKVVRPEVAADWAREVCVARTSRDLYGGTMVTSEGSGLQQLNRPDLVRCFVDAAMFEQDDSTSWRLPFLMGQARSLRASTSLSPVVLSLSTKSNLIKHTLARLVVNGCYEWHSAPLMMYCIYFDE</sequence>
<reference evidence="1 2" key="1">
    <citation type="submission" date="2018-06" db="EMBL/GenBank/DDBJ databases">
        <title>The Genome of Cuscuta australis (Dodder) Provides Insight into the Evolution of Plant Parasitism.</title>
        <authorList>
            <person name="Liu H."/>
        </authorList>
    </citation>
    <scope>NUCLEOTIDE SEQUENCE [LARGE SCALE GENOMIC DNA]</scope>
    <source>
        <strain evidence="2">cv. Yunnan</strain>
        <tissue evidence="1">Vines</tissue>
    </source>
</reference>
<protein>
    <submittedName>
        <fullName evidence="1">Uncharacterized protein</fullName>
    </submittedName>
</protein>
<keyword evidence="2" id="KW-1185">Reference proteome</keyword>
<proteinExistence type="predicted"/>
<comment type="caution">
    <text evidence="1">The sequence shown here is derived from an EMBL/GenBank/DDBJ whole genome shotgun (WGS) entry which is preliminary data.</text>
</comment>
<organism evidence="1 2">
    <name type="scientific">Cuscuta australis</name>
    <dbReference type="NCBI Taxonomy" id="267555"/>
    <lineage>
        <taxon>Eukaryota</taxon>
        <taxon>Viridiplantae</taxon>
        <taxon>Streptophyta</taxon>
        <taxon>Embryophyta</taxon>
        <taxon>Tracheophyta</taxon>
        <taxon>Spermatophyta</taxon>
        <taxon>Magnoliopsida</taxon>
        <taxon>eudicotyledons</taxon>
        <taxon>Gunneridae</taxon>
        <taxon>Pentapetalae</taxon>
        <taxon>asterids</taxon>
        <taxon>lamiids</taxon>
        <taxon>Solanales</taxon>
        <taxon>Convolvulaceae</taxon>
        <taxon>Cuscuteae</taxon>
        <taxon>Cuscuta</taxon>
        <taxon>Cuscuta subgen. Grammica</taxon>
        <taxon>Cuscuta sect. Cleistogrammica</taxon>
    </lineage>
</organism>